<dbReference type="PRINTS" id="PR00412">
    <property type="entry name" value="EPOXHYDRLASE"/>
</dbReference>
<evidence type="ECO:0000259" key="2">
    <source>
        <dbReference type="Pfam" id="PF00561"/>
    </source>
</evidence>
<keyword evidence="4" id="KW-1185">Reference proteome</keyword>
<evidence type="ECO:0000256" key="1">
    <source>
        <dbReference type="ARBA" id="ARBA00022801"/>
    </source>
</evidence>
<dbReference type="InterPro" id="IPR029058">
    <property type="entry name" value="AB_hydrolase_fold"/>
</dbReference>
<reference evidence="3" key="1">
    <citation type="submission" date="2021-01" db="EMBL/GenBank/DDBJ databases">
        <title>Whole genome shotgun sequence of Actinoplanes ferrugineus NBRC 15555.</title>
        <authorList>
            <person name="Komaki H."/>
            <person name="Tamura T."/>
        </authorList>
    </citation>
    <scope>NUCLEOTIDE SEQUENCE</scope>
    <source>
        <strain evidence="3">NBRC 15555</strain>
    </source>
</reference>
<dbReference type="Proteomes" id="UP000598174">
    <property type="component" value="Unassembled WGS sequence"/>
</dbReference>
<proteinExistence type="predicted"/>
<gene>
    <name evidence="3" type="ORF">Afe05nite_33760</name>
</gene>
<feature type="domain" description="AB hydrolase-1" evidence="2">
    <location>
        <begin position="24"/>
        <end position="260"/>
    </location>
</feature>
<dbReference type="SUPFAM" id="SSF53474">
    <property type="entry name" value="alpha/beta-Hydrolases"/>
    <property type="match status" value="1"/>
</dbReference>
<comment type="caution">
    <text evidence="3">The sequence shown here is derived from an EMBL/GenBank/DDBJ whole genome shotgun (WGS) entry which is preliminary data.</text>
</comment>
<dbReference type="AlphaFoldDB" id="A0A919M9H5"/>
<sequence length="276" mass="29844">MRVRARGLTFDVFRGGPAGGGTALLLHGFPQNSRSWAAVQPGLWNAGLHTVAIDQRGYSPGARPEGIDAYRTAEAADDAVAVLDELGLGRVHVLGHDWGSLTGWQLAIRHPERVRTLTAVSVAHPAALWRALKIDPDQRERFGYVDLFRDTARAADVLLADGGRRLRRMFDGSGLSEAGIERYAAPMRDRGGLLAALGWYAAMAEPDYLDAPAVTVPTTYVWSDGDRAMGRTAAESCGDRVRADYRFVELSGVTHWIPDQAPVALAAAAVDRMTGR</sequence>
<name>A0A919M9H5_9ACTN</name>
<accession>A0A919M9H5</accession>
<keyword evidence="1 3" id="KW-0378">Hydrolase</keyword>
<dbReference type="Pfam" id="PF00561">
    <property type="entry name" value="Abhydrolase_1"/>
    <property type="match status" value="1"/>
</dbReference>
<evidence type="ECO:0000313" key="3">
    <source>
        <dbReference type="EMBL" id="GIE11536.1"/>
    </source>
</evidence>
<dbReference type="Gene3D" id="3.40.50.1820">
    <property type="entry name" value="alpha/beta hydrolase"/>
    <property type="match status" value="1"/>
</dbReference>
<organism evidence="3 4">
    <name type="scientific">Paractinoplanes ferrugineus</name>
    <dbReference type="NCBI Taxonomy" id="113564"/>
    <lineage>
        <taxon>Bacteria</taxon>
        <taxon>Bacillati</taxon>
        <taxon>Actinomycetota</taxon>
        <taxon>Actinomycetes</taxon>
        <taxon>Micromonosporales</taxon>
        <taxon>Micromonosporaceae</taxon>
        <taxon>Paractinoplanes</taxon>
    </lineage>
</organism>
<dbReference type="PANTHER" id="PTHR43329">
    <property type="entry name" value="EPOXIDE HYDROLASE"/>
    <property type="match status" value="1"/>
</dbReference>
<evidence type="ECO:0000313" key="4">
    <source>
        <dbReference type="Proteomes" id="UP000598174"/>
    </source>
</evidence>
<dbReference type="GO" id="GO:0016787">
    <property type="term" value="F:hydrolase activity"/>
    <property type="evidence" value="ECO:0007669"/>
    <property type="project" value="UniProtKB-KW"/>
</dbReference>
<dbReference type="RefSeq" id="WP_203818056.1">
    <property type="nucleotide sequence ID" value="NZ_BAAABP010000058.1"/>
</dbReference>
<dbReference type="InterPro" id="IPR000639">
    <property type="entry name" value="Epox_hydrolase-like"/>
</dbReference>
<dbReference type="InterPro" id="IPR000073">
    <property type="entry name" value="AB_hydrolase_1"/>
</dbReference>
<protein>
    <submittedName>
        <fullName evidence="3">Epoxide hydrolase</fullName>
    </submittedName>
</protein>
<dbReference type="EMBL" id="BOMM01000029">
    <property type="protein sequence ID" value="GIE11536.1"/>
    <property type="molecule type" value="Genomic_DNA"/>
</dbReference>